<organism evidence="1 2">
    <name type="scientific">Halorarum salinum</name>
    <dbReference type="NCBI Taxonomy" id="2743089"/>
    <lineage>
        <taxon>Archaea</taxon>
        <taxon>Methanobacteriati</taxon>
        <taxon>Methanobacteriota</taxon>
        <taxon>Stenosarchaea group</taxon>
        <taxon>Halobacteria</taxon>
        <taxon>Halobacteriales</taxon>
        <taxon>Haloferacaceae</taxon>
        <taxon>Halorarum</taxon>
    </lineage>
</organism>
<dbReference type="AlphaFoldDB" id="A0A7D5LAR7"/>
<accession>A0A7D5LAR7</accession>
<dbReference type="KEGG" id="halu:HUG12_10060"/>
<dbReference type="Proteomes" id="UP000509626">
    <property type="component" value="Chromosome"/>
</dbReference>
<evidence type="ECO:0000313" key="2">
    <source>
        <dbReference type="Proteomes" id="UP000509626"/>
    </source>
</evidence>
<name>A0A7D5LAR7_9EURY</name>
<dbReference type="EMBL" id="CP058579">
    <property type="protein sequence ID" value="QLG62051.1"/>
    <property type="molecule type" value="Genomic_DNA"/>
</dbReference>
<protein>
    <submittedName>
        <fullName evidence="1">Uncharacterized protein</fullName>
    </submittedName>
</protein>
<evidence type="ECO:0000313" key="1">
    <source>
        <dbReference type="EMBL" id="QLG62051.1"/>
    </source>
</evidence>
<keyword evidence="2" id="KW-1185">Reference proteome</keyword>
<gene>
    <name evidence="1" type="ORF">HUG12_10060</name>
</gene>
<sequence length="52" mass="6079">MGTTKYEDAIRTRFENFCDDHGFSRKYVATRGIEMFMNSYEANEDGEDTGRD</sequence>
<reference evidence="1 2" key="1">
    <citation type="submission" date="2020-06" db="EMBL/GenBank/DDBJ databases">
        <title>NJ-3-1, isolated from saline soil.</title>
        <authorList>
            <person name="Cui H.L."/>
            <person name="Shi X."/>
        </authorList>
    </citation>
    <scope>NUCLEOTIDE SEQUENCE [LARGE SCALE GENOMIC DNA]</scope>
    <source>
        <strain evidence="1 2">NJ-3-1</strain>
    </source>
</reference>
<proteinExistence type="predicted"/>